<keyword evidence="2 5" id="KW-0645">Protease</keyword>
<dbReference type="CDD" id="cd04077">
    <property type="entry name" value="Peptidases_S8_PCSK9_ProteinaseK_like"/>
    <property type="match status" value="1"/>
</dbReference>
<organism evidence="8 9">
    <name type="scientific">Lojkania enalia</name>
    <dbReference type="NCBI Taxonomy" id="147567"/>
    <lineage>
        <taxon>Eukaryota</taxon>
        <taxon>Fungi</taxon>
        <taxon>Dikarya</taxon>
        <taxon>Ascomycota</taxon>
        <taxon>Pezizomycotina</taxon>
        <taxon>Dothideomycetes</taxon>
        <taxon>Pleosporomycetidae</taxon>
        <taxon>Pleosporales</taxon>
        <taxon>Pleosporales incertae sedis</taxon>
        <taxon>Lojkania</taxon>
    </lineage>
</organism>
<dbReference type="PRINTS" id="PR00723">
    <property type="entry name" value="SUBTILISIN"/>
</dbReference>
<evidence type="ECO:0000256" key="2">
    <source>
        <dbReference type="ARBA" id="ARBA00022670"/>
    </source>
</evidence>
<sequence>MKVSSHCTEALNAMDEISQVAESVEISAMVTQDTAPWGLQRISSSTTVSGSPRGQDFAYTFDDTNLGEGVDVYVIDTGVRATHDVFSNGGRVALGFSAFAGADASDEAGHGTHVAGTTGGLIFGVAQKTNIISVRVLDAQGRGNTTDTIAGLNYVVDQHTRRKNQPGFKGSVINMSLGMGGLAPSFDEIMRSVSEEGIHIAVAAGNDAVDACGSSPASQGGANSAIVSVGALTIDDTISEFSNIGECVDIFAPGSQILSSWPAADNTLNFLSGTSMASPHVAGVMAYLLAQDSTGALVNDPAALKAKLLDMALSDKVEGNTQGAANLLLSNGADGSQQRLVKNWVIPDVGGDWASKRWQVHSYESPVVY</sequence>
<dbReference type="PANTHER" id="PTHR43806:SF11">
    <property type="entry name" value="CEREVISIN-RELATED"/>
    <property type="match status" value="1"/>
</dbReference>
<feature type="active site" description="Charge relay system" evidence="5">
    <location>
        <position position="76"/>
    </location>
</feature>
<protein>
    <submittedName>
        <fullName evidence="8">Subtilisin-like protein</fullName>
    </submittedName>
</protein>
<dbReference type="InterPro" id="IPR050131">
    <property type="entry name" value="Peptidase_S8_subtilisin-like"/>
</dbReference>
<keyword evidence="9" id="KW-1185">Reference proteome</keyword>
<dbReference type="InterPro" id="IPR023827">
    <property type="entry name" value="Peptidase_S8_Asp-AS"/>
</dbReference>
<evidence type="ECO:0000313" key="9">
    <source>
        <dbReference type="Proteomes" id="UP000800093"/>
    </source>
</evidence>
<dbReference type="InterPro" id="IPR023828">
    <property type="entry name" value="Peptidase_S8_Ser-AS"/>
</dbReference>
<name>A0A9P4NBX1_9PLEO</name>
<comment type="similarity">
    <text evidence="1 5 6">Belongs to the peptidase S8 family.</text>
</comment>
<dbReference type="Pfam" id="PF00082">
    <property type="entry name" value="Peptidase_S8"/>
    <property type="match status" value="1"/>
</dbReference>
<evidence type="ECO:0000256" key="1">
    <source>
        <dbReference type="ARBA" id="ARBA00011073"/>
    </source>
</evidence>
<comment type="caution">
    <text evidence="8">The sequence shown here is derived from an EMBL/GenBank/DDBJ whole genome shotgun (WGS) entry which is preliminary data.</text>
</comment>
<dbReference type="Proteomes" id="UP000800093">
    <property type="component" value="Unassembled WGS sequence"/>
</dbReference>
<dbReference type="InterPro" id="IPR000209">
    <property type="entry name" value="Peptidase_S8/S53_dom"/>
</dbReference>
<dbReference type="AlphaFoldDB" id="A0A9P4NBX1"/>
<accession>A0A9P4NBX1</accession>
<feature type="active site" description="Charge relay system" evidence="5">
    <location>
        <position position="275"/>
    </location>
</feature>
<dbReference type="InterPro" id="IPR015500">
    <property type="entry name" value="Peptidase_S8_subtilisin-rel"/>
</dbReference>
<keyword evidence="4 5" id="KW-0720">Serine protease</keyword>
<dbReference type="Gene3D" id="3.40.50.200">
    <property type="entry name" value="Peptidase S8/S53 domain"/>
    <property type="match status" value="1"/>
</dbReference>
<proteinExistence type="inferred from homology"/>
<evidence type="ECO:0000256" key="5">
    <source>
        <dbReference type="PROSITE-ProRule" id="PRU01240"/>
    </source>
</evidence>
<dbReference type="PROSITE" id="PS00136">
    <property type="entry name" value="SUBTILASE_ASP"/>
    <property type="match status" value="1"/>
</dbReference>
<keyword evidence="3 5" id="KW-0378">Hydrolase</keyword>
<dbReference type="GO" id="GO:0006508">
    <property type="term" value="P:proteolysis"/>
    <property type="evidence" value="ECO:0007669"/>
    <property type="project" value="UniProtKB-KW"/>
</dbReference>
<evidence type="ECO:0000256" key="6">
    <source>
        <dbReference type="RuleBase" id="RU003355"/>
    </source>
</evidence>
<evidence type="ECO:0000256" key="4">
    <source>
        <dbReference type="ARBA" id="ARBA00022825"/>
    </source>
</evidence>
<dbReference type="PROSITE" id="PS51892">
    <property type="entry name" value="SUBTILASE"/>
    <property type="match status" value="1"/>
</dbReference>
<dbReference type="PANTHER" id="PTHR43806">
    <property type="entry name" value="PEPTIDASE S8"/>
    <property type="match status" value="1"/>
</dbReference>
<dbReference type="InterPro" id="IPR034193">
    <property type="entry name" value="PCSK9_ProteinaseK-like"/>
</dbReference>
<dbReference type="FunFam" id="3.40.50.200:FF:000007">
    <property type="entry name" value="Subtilisin-like serine protease"/>
    <property type="match status" value="1"/>
</dbReference>
<dbReference type="InterPro" id="IPR036852">
    <property type="entry name" value="Peptidase_S8/S53_dom_sf"/>
</dbReference>
<dbReference type="SUPFAM" id="SSF52743">
    <property type="entry name" value="Subtilisin-like"/>
    <property type="match status" value="1"/>
</dbReference>
<feature type="domain" description="Peptidase S8/S53" evidence="7">
    <location>
        <begin position="67"/>
        <end position="322"/>
    </location>
</feature>
<dbReference type="EMBL" id="ML986579">
    <property type="protein sequence ID" value="KAF2270404.1"/>
    <property type="molecule type" value="Genomic_DNA"/>
</dbReference>
<evidence type="ECO:0000256" key="3">
    <source>
        <dbReference type="ARBA" id="ARBA00022801"/>
    </source>
</evidence>
<dbReference type="OrthoDB" id="206201at2759"/>
<evidence type="ECO:0000313" key="8">
    <source>
        <dbReference type="EMBL" id="KAF2270404.1"/>
    </source>
</evidence>
<dbReference type="GO" id="GO:0004252">
    <property type="term" value="F:serine-type endopeptidase activity"/>
    <property type="evidence" value="ECO:0007669"/>
    <property type="project" value="UniProtKB-UniRule"/>
</dbReference>
<evidence type="ECO:0000259" key="7">
    <source>
        <dbReference type="Pfam" id="PF00082"/>
    </source>
</evidence>
<dbReference type="PROSITE" id="PS00138">
    <property type="entry name" value="SUBTILASE_SER"/>
    <property type="match status" value="1"/>
</dbReference>
<reference evidence="9" key="1">
    <citation type="journal article" date="2020" name="Stud. Mycol.">
        <title>101 Dothideomycetes genomes: A test case for predicting lifestyles and emergence of pathogens.</title>
        <authorList>
            <person name="Haridas S."/>
            <person name="Albert R."/>
            <person name="Binder M."/>
            <person name="Bloem J."/>
            <person name="LaButti K."/>
            <person name="Salamov A."/>
            <person name="Andreopoulos B."/>
            <person name="Baker S."/>
            <person name="Barry K."/>
            <person name="Bills G."/>
            <person name="Bluhm B."/>
            <person name="Cannon C."/>
            <person name="Castanera R."/>
            <person name="Culley D."/>
            <person name="Daum C."/>
            <person name="Ezra D."/>
            <person name="Gonzalez J."/>
            <person name="Henrissat B."/>
            <person name="Kuo A."/>
            <person name="Liang C."/>
            <person name="Lipzen A."/>
            <person name="Lutzoni F."/>
            <person name="Magnuson J."/>
            <person name="Mondo S."/>
            <person name="Nolan M."/>
            <person name="Ohm R."/>
            <person name="Pangilinan J."/>
            <person name="Park H.-J."/>
            <person name="Ramirez L."/>
            <person name="Alfaro M."/>
            <person name="Sun H."/>
            <person name="Tritt A."/>
            <person name="Yoshinaga Y."/>
            <person name="Zwiers L.-H."/>
            <person name="Turgeon B."/>
            <person name="Goodwin S."/>
            <person name="Spatafora J."/>
            <person name="Crous P."/>
            <person name="Grigoriev I."/>
        </authorList>
    </citation>
    <scope>NUCLEOTIDE SEQUENCE [LARGE SCALE GENOMIC DNA]</scope>
    <source>
        <strain evidence="9">CBS 304.66</strain>
    </source>
</reference>
<feature type="active site" description="Charge relay system" evidence="5">
    <location>
        <position position="110"/>
    </location>
</feature>
<gene>
    <name evidence="8" type="ORF">CC78DRAFT_451539</name>
</gene>